<comment type="caution">
    <text evidence="1">The sequence shown here is derived from an EMBL/GenBank/DDBJ whole genome shotgun (WGS) entry which is preliminary data.</text>
</comment>
<evidence type="ECO:0000313" key="1">
    <source>
        <dbReference type="EMBL" id="KAJ9542433.1"/>
    </source>
</evidence>
<accession>A0AA38SP74</accession>
<reference evidence="1" key="1">
    <citation type="submission" date="2023-03" db="EMBL/GenBank/DDBJ databases">
        <title>Chromosome-scale reference genome and RAD-based genetic map of yellow starthistle (Centaurea solstitialis) reveal putative structural variation and QTLs associated with invader traits.</title>
        <authorList>
            <person name="Reatini B."/>
            <person name="Cang F.A."/>
            <person name="Jiang Q."/>
            <person name="Mckibben M.T.W."/>
            <person name="Barker M.S."/>
            <person name="Rieseberg L.H."/>
            <person name="Dlugosch K.M."/>
        </authorList>
    </citation>
    <scope>NUCLEOTIDE SEQUENCE</scope>
    <source>
        <strain evidence="1">CAN-66</strain>
        <tissue evidence="1">Leaf</tissue>
    </source>
</reference>
<gene>
    <name evidence="1" type="ORF">OSB04_028939</name>
</gene>
<evidence type="ECO:0000313" key="2">
    <source>
        <dbReference type="Proteomes" id="UP001172457"/>
    </source>
</evidence>
<organism evidence="1 2">
    <name type="scientific">Centaurea solstitialis</name>
    <name type="common">yellow star-thistle</name>
    <dbReference type="NCBI Taxonomy" id="347529"/>
    <lineage>
        <taxon>Eukaryota</taxon>
        <taxon>Viridiplantae</taxon>
        <taxon>Streptophyta</taxon>
        <taxon>Embryophyta</taxon>
        <taxon>Tracheophyta</taxon>
        <taxon>Spermatophyta</taxon>
        <taxon>Magnoliopsida</taxon>
        <taxon>eudicotyledons</taxon>
        <taxon>Gunneridae</taxon>
        <taxon>Pentapetalae</taxon>
        <taxon>asterids</taxon>
        <taxon>campanulids</taxon>
        <taxon>Asterales</taxon>
        <taxon>Asteraceae</taxon>
        <taxon>Carduoideae</taxon>
        <taxon>Cardueae</taxon>
        <taxon>Centaureinae</taxon>
        <taxon>Centaurea</taxon>
    </lineage>
</organism>
<dbReference type="Proteomes" id="UP001172457">
    <property type="component" value="Chromosome 7"/>
</dbReference>
<dbReference type="EMBL" id="JARYMX010000007">
    <property type="protein sequence ID" value="KAJ9542433.1"/>
    <property type="molecule type" value="Genomic_DNA"/>
</dbReference>
<dbReference type="PANTHER" id="PTHR47481">
    <property type="match status" value="1"/>
</dbReference>
<proteinExistence type="predicted"/>
<keyword evidence="2" id="KW-1185">Reference proteome</keyword>
<sequence length="294" mass="33507">MAASSSTTDATLSHSLVHLIPMKLCSSNYLLWKNQMLPLLTYQNLISNIDGSSTAHVATLTSNEKTTENPAYAAWIAVDHRTIITINATLFEEVVSTIIGLSTARQIWVALETAYGNSSIERVHNLRDQLRLVQKYSKSVAEYGPAIGYLVDINDQIHWFLDTDQFPSVFKKFREFRKKRKRVRKKRRSRRNFAARGPISRHEPIADNCAHLINSEKIAMICFVDPALLRPDEMIMILLLYLDQDQDQEMNESVLTSTDPDQLSEDLLKTSRSYSRTISEVEELADDRTSMLVI</sequence>
<protein>
    <submittedName>
        <fullName evidence="1">Uncharacterized protein</fullName>
    </submittedName>
</protein>
<dbReference type="PANTHER" id="PTHR47481:SF3">
    <property type="entry name" value="GAG-POLYPEPTIDE OF LTR COPIA-TYPE-RELATED"/>
    <property type="match status" value="1"/>
</dbReference>
<dbReference type="AlphaFoldDB" id="A0AA38SP74"/>
<name>A0AA38SP74_9ASTR</name>